<dbReference type="EMBL" id="WUYX01000044">
    <property type="protein sequence ID" value="MXV63268.1"/>
    <property type="molecule type" value="Genomic_DNA"/>
</dbReference>
<reference evidence="4 5" key="1">
    <citation type="submission" date="2020-01" db="EMBL/GenBank/DDBJ databases">
        <title>Natronorubrum sp. JWXQ-INN 674 isolated from Inner Mongolia Autonomous Region of China.</title>
        <authorList>
            <person name="Xue Q."/>
        </authorList>
    </citation>
    <scope>NUCLEOTIDE SEQUENCE [LARGE SCALE GENOMIC DNA]</scope>
    <source>
        <strain evidence="4 5">JWXQ-INN-674</strain>
    </source>
</reference>
<sequence>MSDIERIDQRLAAVERAVVDGDAELDRLADLATLAEDVEHLEDRLDEHERRLAELAGTVDAIGGLVGNVETVNEGVERQADAAIAAVDRLENRIDELERSLAKGPVADGRVVGDATSARTEMEISAANSTGVGDQTDGSGHASGTSTNDSTGPVATTAGADTPFEEPGDIEATAEALLDPPGHGGRAEVDCGTVADTGDGTNADVSDTTEASNADEAASGGLTIQRAIERRVAGSDDAVADRQPTDNGESNDQDPSTDADDDSGTLLASLRTRLP</sequence>
<accession>A0A6B0VP60</accession>
<organism evidence="4 5">
    <name type="scientific">Natronorubrum halalkaliphilum</name>
    <dbReference type="NCBI Taxonomy" id="2691917"/>
    <lineage>
        <taxon>Archaea</taxon>
        <taxon>Methanobacteriati</taxon>
        <taxon>Methanobacteriota</taxon>
        <taxon>Stenosarchaea group</taxon>
        <taxon>Halobacteria</taxon>
        <taxon>Halobacteriales</taxon>
        <taxon>Natrialbaceae</taxon>
        <taxon>Natronorubrum</taxon>
    </lineage>
</organism>
<keyword evidence="1" id="KW-0175">Coiled coil</keyword>
<feature type="compositionally biased region" description="Polar residues" evidence="2">
    <location>
        <begin position="126"/>
        <end position="154"/>
    </location>
</feature>
<feature type="compositionally biased region" description="Polar residues" evidence="2">
    <location>
        <begin position="199"/>
        <end position="212"/>
    </location>
</feature>
<feature type="compositionally biased region" description="Acidic residues" evidence="2">
    <location>
        <begin position="249"/>
        <end position="263"/>
    </location>
</feature>
<evidence type="ECO:0000313" key="4">
    <source>
        <dbReference type="EMBL" id="MXV63268.1"/>
    </source>
</evidence>
<keyword evidence="5" id="KW-1185">Reference proteome</keyword>
<evidence type="ECO:0000256" key="2">
    <source>
        <dbReference type="SAM" id="MobiDB-lite"/>
    </source>
</evidence>
<dbReference type="AlphaFoldDB" id="A0A6B0VP60"/>
<dbReference type="Gene3D" id="1.10.287.1490">
    <property type="match status" value="1"/>
</dbReference>
<dbReference type="OrthoDB" id="164004at2157"/>
<gene>
    <name evidence="4" type="ORF">GS429_14575</name>
</gene>
<dbReference type="InterPro" id="IPR055734">
    <property type="entry name" value="DUF7310"/>
</dbReference>
<evidence type="ECO:0000259" key="3">
    <source>
        <dbReference type="Pfam" id="PF23991"/>
    </source>
</evidence>
<feature type="domain" description="DUF7310" evidence="3">
    <location>
        <begin position="7"/>
        <end position="89"/>
    </location>
</feature>
<evidence type="ECO:0000313" key="5">
    <source>
        <dbReference type="Proteomes" id="UP000434101"/>
    </source>
</evidence>
<feature type="compositionally biased region" description="Basic and acidic residues" evidence="2">
    <location>
        <begin position="227"/>
        <end position="244"/>
    </location>
</feature>
<proteinExistence type="predicted"/>
<comment type="caution">
    <text evidence="4">The sequence shown here is derived from an EMBL/GenBank/DDBJ whole genome shotgun (WGS) entry which is preliminary data.</text>
</comment>
<feature type="region of interest" description="Disordered" evidence="2">
    <location>
        <begin position="125"/>
        <end position="275"/>
    </location>
</feature>
<dbReference type="Pfam" id="PF23991">
    <property type="entry name" value="DUF7310"/>
    <property type="match status" value="1"/>
</dbReference>
<dbReference type="Proteomes" id="UP000434101">
    <property type="component" value="Unassembled WGS sequence"/>
</dbReference>
<evidence type="ECO:0000256" key="1">
    <source>
        <dbReference type="SAM" id="Coils"/>
    </source>
</evidence>
<feature type="coiled-coil region" evidence="1">
    <location>
        <begin position="31"/>
        <end position="100"/>
    </location>
</feature>
<name>A0A6B0VP60_9EURY</name>
<dbReference type="RefSeq" id="WP_160066088.1">
    <property type="nucleotide sequence ID" value="NZ_WUYX01000044.1"/>
</dbReference>
<protein>
    <recommendedName>
        <fullName evidence="3">DUF7310 domain-containing protein</fullName>
    </recommendedName>
</protein>